<name>A0A1B2ADC5_9SPHN</name>
<dbReference type="RefSeq" id="WP_067678371.1">
    <property type="nucleotide sequence ID" value="NZ_CP016591.1"/>
</dbReference>
<organism evidence="2 3">
    <name type="scientific">Tsuneonella dongtanensis</name>
    <dbReference type="NCBI Taxonomy" id="692370"/>
    <lineage>
        <taxon>Bacteria</taxon>
        <taxon>Pseudomonadati</taxon>
        <taxon>Pseudomonadota</taxon>
        <taxon>Alphaproteobacteria</taxon>
        <taxon>Sphingomonadales</taxon>
        <taxon>Erythrobacteraceae</taxon>
        <taxon>Tsuneonella</taxon>
    </lineage>
</organism>
<proteinExistence type="predicted"/>
<protein>
    <submittedName>
        <fullName evidence="2">Uncharacterized protein</fullName>
    </submittedName>
</protein>
<evidence type="ECO:0000313" key="3">
    <source>
        <dbReference type="Proteomes" id="UP000092932"/>
    </source>
</evidence>
<dbReference type="Proteomes" id="UP000092932">
    <property type="component" value="Chromosome"/>
</dbReference>
<dbReference type="OrthoDB" id="7505503at2"/>
<gene>
    <name evidence="2" type="ORF">A6F68_01640</name>
</gene>
<dbReference type="PROSITE" id="PS51257">
    <property type="entry name" value="PROKAR_LIPOPROTEIN"/>
    <property type="match status" value="1"/>
</dbReference>
<accession>A0A1B2ADC5</accession>
<dbReference type="EMBL" id="CP016591">
    <property type="protein sequence ID" value="ANY20153.1"/>
    <property type="molecule type" value="Genomic_DNA"/>
</dbReference>
<sequence length="165" mass="16902">MTVAKPAIALIPAALLAACATPGNYPSLAQRPAERVEGTFQPDDAVSEVPAPVQPSADLAARLADLVAQAEAGHREFQASTPAAERLAGNSGGTASDSWAAAQVALADLDSIRSRVAVALAELDSLWVDATVEAGPREAIGSARATVEALVVQEDTVLARLRGRI</sequence>
<evidence type="ECO:0000313" key="2">
    <source>
        <dbReference type="EMBL" id="ANY20153.1"/>
    </source>
</evidence>
<dbReference type="KEGG" id="ado:A6F68_01640"/>
<feature type="chain" id="PRO_5008534065" evidence="1">
    <location>
        <begin position="21"/>
        <end position="165"/>
    </location>
</feature>
<keyword evidence="3" id="KW-1185">Reference proteome</keyword>
<feature type="signal peptide" evidence="1">
    <location>
        <begin position="1"/>
        <end position="20"/>
    </location>
</feature>
<keyword evidence="1" id="KW-0732">Signal</keyword>
<dbReference type="AlphaFoldDB" id="A0A1B2ADC5"/>
<reference evidence="2 3" key="1">
    <citation type="submission" date="2016-07" db="EMBL/GenBank/DDBJ databases">
        <title>Complete genome sequence of Altererythrobacter dongtanensis KCTC 22672, a type strain with esterase isolated from tidal flat.</title>
        <authorList>
            <person name="Cheng H."/>
            <person name="Wu Y.-H."/>
            <person name="Zhou P."/>
            <person name="Huo Y.-Y."/>
            <person name="Wang C.-S."/>
            <person name="Xu X.-W."/>
        </authorList>
    </citation>
    <scope>NUCLEOTIDE SEQUENCE [LARGE SCALE GENOMIC DNA]</scope>
    <source>
        <strain evidence="2 3">KCTC 22672</strain>
    </source>
</reference>
<dbReference type="STRING" id="692370.A6F68_01640"/>
<evidence type="ECO:0000256" key="1">
    <source>
        <dbReference type="SAM" id="SignalP"/>
    </source>
</evidence>